<dbReference type="OrthoDB" id="27389at2"/>
<dbReference type="InterPro" id="IPR032485">
    <property type="entry name" value="LRP1-like_beta_prop"/>
</dbReference>
<evidence type="ECO:0000256" key="2">
    <source>
        <dbReference type="SAM" id="Phobius"/>
    </source>
</evidence>
<keyword evidence="5" id="KW-1185">Reference proteome</keyword>
<gene>
    <name evidence="4" type="ORF">C1I91_02690</name>
</gene>
<name>A0A3R5UDC3_9CLOT</name>
<keyword evidence="2" id="KW-1133">Transmembrane helix</keyword>
<proteinExistence type="predicted"/>
<dbReference type="SUPFAM" id="SSF69304">
    <property type="entry name" value="Tricorn protease N-terminal domain"/>
    <property type="match status" value="1"/>
</dbReference>
<evidence type="ECO:0000259" key="3">
    <source>
        <dbReference type="Pfam" id="PF16472"/>
    </source>
</evidence>
<keyword evidence="2" id="KW-0472">Membrane</keyword>
<feature type="domain" description="Prolow-density lipoprotein receptor-related protein 1-like beta-propeller" evidence="3">
    <location>
        <begin position="98"/>
        <end position="253"/>
    </location>
</feature>
<feature type="transmembrane region" description="Helical" evidence="2">
    <location>
        <begin position="20"/>
        <end position="39"/>
    </location>
</feature>
<feature type="compositionally biased region" description="Low complexity" evidence="1">
    <location>
        <begin position="64"/>
        <end position="85"/>
    </location>
</feature>
<dbReference type="Pfam" id="PF16472">
    <property type="entry name" value="DUF5050"/>
    <property type="match status" value="1"/>
</dbReference>
<organism evidence="4 5">
    <name type="scientific">Clostridium manihotivorum</name>
    <dbReference type="NCBI Taxonomy" id="2320868"/>
    <lineage>
        <taxon>Bacteria</taxon>
        <taxon>Bacillati</taxon>
        <taxon>Bacillota</taxon>
        <taxon>Clostridia</taxon>
        <taxon>Eubacteriales</taxon>
        <taxon>Clostridiaceae</taxon>
        <taxon>Clostridium</taxon>
    </lineage>
</organism>
<dbReference type="Proteomes" id="UP000286268">
    <property type="component" value="Chromosome"/>
</dbReference>
<keyword evidence="2" id="KW-0812">Transmembrane</keyword>
<evidence type="ECO:0000256" key="1">
    <source>
        <dbReference type="SAM" id="MobiDB-lite"/>
    </source>
</evidence>
<reference evidence="4 5" key="1">
    <citation type="submission" date="2018-01" db="EMBL/GenBank/DDBJ databases">
        <title>Genome Sequencing and Assembly of Anaerobacter polyendosporus strain CT4.</title>
        <authorList>
            <person name="Tachaapaikoon C."/>
            <person name="Sutheeworapong S."/>
            <person name="Jenjaroenpun P."/>
            <person name="Wongsurawat T."/>
            <person name="Nookeaw I."/>
            <person name="Cheawchanlertfa P."/>
            <person name="Kosugi A."/>
            <person name="Cheevadhanarak S."/>
            <person name="Ratanakhanokchai K."/>
        </authorList>
    </citation>
    <scope>NUCLEOTIDE SEQUENCE [LARGE SCALE GENOMIC DNA]</scope>
    <source>
        <strain evidence="4 5">CT4</strain>
    </source>
</reference>
<feature type="compositionally biased region" description="Basic and acidic residues" evidence="1">
    <location>
        <begin position="54"/>
        <end position="63"/>
    </location>
</feature>
<evidence type="ECO:0000313" key="4">
    <source>
        <dbReference type="EMBL" id="QAA30660.1"/>
    </source>
</evidence>
<protein>
    <recommendedName>
        <fullName evidence="3">Prolow-density lipoprotein receptor-related protein 1-like beta-propeller domain-containing protein</fullName>
    </recommendedName>
</protein>
<dbReference type="AlphaFoldDB" id="A0A3R5UDC3"/>
<evidence type="ECO:0000313" key="5">
    <source>
        <dbReference type="Proteomes" id="UP000286268"/>
    </source>
</evidence>
<feature type="region of interest" description="Disordered" evidence="1">
    <location>
        <begin position="47"/>
        <end position="91"/>
    </location>
</feature>
<dbReference type="PROSITE" id="PS51257">
    <property type="entry name" value="PROKAR_LIPOPROTEIN"/>
    <property type="match status" value="1"/>
</dbReference>
<sequence length="422" mass="48105">MDRISNNNFNGRYCMKKRFFIISGLMVVLVGCSLAFNIYSKSQKKTSTSSEASNKTKEEKPKELSSLSTTKPLTTTETLSTDLKTNSSGSHNTVDDVNTLSNYLNGGYVRYSKPYLFISPYVLASDTPKLVYSMEDGTTMFKKLDFEGIYDMNIVDDSIIYRPFAQPDLYKEKIQAPHEEKKLLSQCGAYFIYNDWIYFISTADLSIKKMNLNGDSLTDIKTNLQLPPNSSLSFSPFIFVNNDKIYFSSISTSGSGNDEKWKNTLYSMNLDGSGFQSVLEDTFIQVNIYNNSIYYFKMPIIAKDGEIPKQELMRFDLNTKKTSTILQTDYSSQGSINIYKDELYFISNSSDLNVGGTQFTFRLQKYNLNTQKISTVSGPLQMPGKIFILNDRIFVLPEVNTDRNQYIYYSIKTDGSEEKYVK</sequence>
<dbReference type="KEGG" id="cmah:C1I91_02690"/>
<accession>A0A3R5UDC3</accession>
<dbReference type="EMBL" id="CP025746">
    <property type="protein sequence ID" value="QAA30660.1"/>
    <property type="molecule type" value="Genomic_DNA"/>
</dbReference>